<dbReference type="GO" id="GO:0043709">
    <property type="term" value="P:cell adhesion involved in single-species biofilm formation"/>
    <property type="evidence" value="ECO:0007669"/>
    <property type="project" value="TreeGrafter"/>
</dbReference>
<dbReference type="EMBL" id="FPBX01000043">
    <property type="protein sequence ID" value="SFU94423.1"/>
    <property type="molecule type" value="Genomic_DNA"/>
</dbReference>
<dbReference type="PANTHER" id="PTHR45138">
    <property type="entry name" value="REGULATORY COMPONENTS OF SENSORY TRANSDUCTION SYSTEM"/>
    <property type="match status" value="1"/>
</dbReference>
<feature type="transmembrane region" description="Helical" evidence="3">
    <location>
        <begin position="187"/>
        <end position="207"/>
    </location>
</feature>
<dbReference type="NCBIfam" id="TIGR00254">
    <property type="entry name" value="GGDEF"/>
    <property type="match status" value="1"/>
</dbReference>
<dbReference type="PROSITE" id="PS50887">
    <property type="entry name" value="GGDEF"/>
    <property type="match status" value="1"/>
</dbReference>
<evidence type="ECO:0000256" key="2">
    <source>
        <dbReference type="ARBA" id="ARBA00034247"/>
    </source>
</evidence>
<feature type="transmembrane region" description="Helical" evidence="3">
    <location>
        <begin position="95"/>
        <end position="111"/>
    </location>
</feature>
<gene>
    <name evidence="5" type="ORF">SAMN04489707_104314</name>
</gene>
<feature type="transmembrane region" description="Helical" evidence="3">
    <location>
        <begin position="148"/>
        <end position="175"/>
    </location>
</feature>
<dbReference type="InterPro" id="IPR000160">
    <property type="entry name" value="GGDEF_dom"/>
</dbReference>
<reference evidence="5 6" key="1">
    <citation type="submission" date="2016-10" db="EMBL/GenBank/DDBJ databases">
        <authorList>
            <person name="de Groot N.N."/>
        </authorList>
    </citation>
    <scope>NUCLEOTIDE SEQUENCE [LARGE SCALE GENOMIC DNA]</scope>
    <source>
        <strain evidence="5 6">R-24608</strain>
    </source>
</reference>
<feature type="transmembrane region" description="Helical" evidence="3">
    <location>
        <begin position="117"/>
        <end position="136"/>
    </location>
</feature>
<dbReference type="OrthoDB" id="9813903at2"/>
<evidence type="ECO:0000256" key="1">
    <source>
        <dbReference type="ARBA" id="ARBA00012528"/>
    </source>
</evidence>
<proteinExistence type="predicted"/>
<dbReference type="InterPro" id="IPR043128">
    <property type="entry name" value="Rev_trsase/Diguanyl_cyclase"/>
</dbReference>
<dbReference type="InterPro" id="IPR050469">
    <property type="entry name" value="Diguanylate_Cyclase"/>
</dbReference>
<keyword evidence="3" id="KW-0812">Transmembrane</keyword>
<evidence type="ECO:0000256" key="3">
    <source>
        <dbReference type="SAM" id="Phobius"/>
    </source>
</evidence>
<dbReference type="SUPFAM" id="SSF55073">
    <property type="entry name" value="Nucleotide cyclase"/>
    <property type="match status" value="1"/>
</dbReference>
<evidence type="ECO:0000259" key="4">
    <source>
        <dbReference type="PROSITE" id="PS50887"/>
    </source>
</evidence>
<dbReference type="InterPro" id="IPR029787">
    <property type="entry name" value="Nucleotide_cyclase"/>
</dbReference>
<feature type="transmembrane region" description="Helical" evidence="3">
    <location>
        <begin position="34"/>
        <end position="55"/>
    </location>
</feature>
<dbReference type="GO" id="GO:0052621">
    <property type="term" value="F:diguanylate cyclase activity"/>
    <property type="evidence" value="ECO:0007669"/>
    <property type="project" value="UniProtKB-EC"/>
</dbReference>
<sequence length="383" mass="41458">MTLDTPSLMLTNTLLTATLAVCLALVARRDRADGLFYWGLALTAHCAAYVLYMLRGQVSDWFSVVLANMSLVSAFALMQEGLYQFQGRKAPRWRLWLPVLALGVLFALLLGNIHARVVVLACVLCLQFAQFAVAMGQRWAETPGRGKFFVMAGIAMSALALVVRAVAVVMGQLAMGSITDSGLLQTLVFAMAAVAMILVNFGIVVMIKERADARNHTLAFMDELTGLHNRRHVLLALEQQIAWACRARQPLSLLLLDVDFFKRINDTLGHLSGDQVLRDLGAGLRSHLRACDIAGRWGGEEFIVVLPGTDAAGAATLAERLRGAVEAKCFVMPDGTALTVTVSIGLHTLYPVPVDATADSLLGLADRALYRAKALGRNRVEVA</sequence>
<evidence type="ECO:0000313" key="6">
    <source>
        <dbReference type="Proteomes" id="UP000183656"/>
    </source>
</evidence>
<dbReference type="CDD" id="cd01949">
    <property type="entry name" value="GGDEF"/>
    <property type="match status" value="1"/>
</dbReference>
<dbReference type="STRING" id="343013.SAMN04489707_104314"/>
<feature type="transmembrane region" description="Helical" evidence="3">
    <location>
        <begin position="6"/>
        <end position="27"/>
    </location>
</feature>
<accession>A0A1I7KAG0</accession>
<feature type="domain" description="GGDEF" evidence="4">
    <location>
        <begin position="249"/>
        <end position="383"/>
    </location>
</feature>
<evidence type="ECO:0000313" key="5">
    <source>
        <dbReference type="EMBL" id="SFU94423.1"/>
    </source>
</evidence>
<name>A0A1I7KAG0_9BURK</name>
<dbReference type="PANTHER" id="PTHR45138:SF9">
    <property type="entry name" value="DIGUANYLATE CYCLASE DGCM-RELATED"/>
    <property type="match status" value="1"/>
</dbReference>
<dbReference type="Proteomes" id="UP000183656">
    <property type="component" value="Unassembled WGS sequence"/>
</dbReference>
<dbReference type="AlphaFoldDB" id="A0A1I7KAG0"/>
<dbReference type="GO" id="GO:0005886">
    <property type="term" value="C:plasma membrane"/>
    <property type="evidence" value="ECO:0007669"/>
    <property type="project" value="TreeGrafter"/>
</dbReference>
<dbReference type="EC" id="2.7.7.65" evidence="1"/>
<protein>
    <recommendedName>
        <fullName evidence="1">diguanylate cyclase</fullName>
        <ecNumber evidence="1">2.7.7.65</ecNumber>
    </recommendedName>
</protein>
<dbReference type="SMART" id="SM00267">
    <property type="entry name" value="GGDEF"/>
    <property type="match status" value="1"/>
</dbReference>
<dbReference type="Pfam" id="PF00990">
    <property type="entry name" value="GGDEF"/>
    <property type="match status" value="1"/>
</dbReference>
<organism evidence="5 6">
    <name type="scientific">Paenacidovorax caeni</name>
    <dbReference type="NCBI Taxonomy" id="343013"/>
    <lineage>
        <taxon>Bacteria</taxon>
        <taxon>Pseudomonadati</taxon>
        <taxon>Pseudomonadota</taxon>
        <taxon>Betaproteobacteria</taxon>
        <taxon>Burkholderiales</taxon>
        <taxon>Comamonadaceae</taxon>
        <taxon>Paenacidovorax</taxon>
    </lineage>
</organism>
<dbReference type="Gene3D" id="3.30.70.270">
    <property type="match status" value="1"/>
</dbReference>
<comment type="catalytic activity">
    <reaction evidence="2">
        <text>2 GTP = 3',3'-c-di-GMP + 2 diphosphate</text>
        <dbReference type="Rhea" id="RHEA:24898"/>
        <dbReference type="ChEBI" id="CHEBI:33019"/>
        <dbReference type="ChEBI" id="CHEBI:37565"/>
        <dbReference type="ChEBI" id="CHEBI:58805"/>
        <dbReference type="EC" id="2.7.7.65"/>
    </reaction>
</comment>
<keyword evidence="3" id="KW-0472">Membrane</keyword>
<dbReference type="GO" id="GO:1902201">
    <property type="term" value="P:negative regulation of bacterial-type flagellum-dependent cell motility"/>
    <property type="evidence" value="ECO:0007669"/>
    <property type="project" value="TreeGrafter"/>
</dbReference>
<keyword evidence="6" id="KW-1185">Reference proteome</keyword>
<dbReference type="FunFam" id="3.30.70.270:FF:000001">
    <property type="entry name" value="Diguanylate cyclase domain protein"/>
    <property type="match status" value="1"/>
</dbReference>
<keyword evidence="3" id="KW-1133">Transmembrane helix</keyword>
<feature type="transmembrane region" description="Helical" evidence="3">
    <location>
        <begin position="61"/>
        <end position="83"/>
    </location>
</feature>